<evidence type="ECO:0000313" key="16">
    <source>
        <dbReference type="EMBL" id="CAF3772108.1"/>
    </source>
</evidence>
<keyword evidence="11" id="KW-0325">Glycoprotein</keyword>
<feature type="domain" description="Fucosyltransferase C-terminal" evidence="13">
    <location>
        <begin position="213"/>
        <end position="393"/>
    </location>
</feature>
<dbReference type="Proteomes" id="UP000663868">
    <property type="component" value="Unassembled WGS sequence"/>
</dbReference>
<dbReference type="AlphaFoldDB" id="A0A814T2Y6"/>
<protein>
    <recommendedName>
        <fullName evidence="12">Fucosyltransferase</fullName>
        <ecNumber evidence="12">2.4.1.-</ecNumber>
    </recommendedName>
</protein>
<evidence type="ECO:0000259" key="14">
    <source>
        <dbReference type="Pfam" id="PF17039"/>
    </source>
</evidence>
<evidence type="ECO:0000256" key="3">
    <source>
        <dbReference type="ARBA" id="ARBA00008919"/>
    </source>
</evidence>
<evidence type="ECO:0000256" key="2">
    <source>
        <dbReference type="ARBA" id="ARBA00004922"/>
    </source>
</evidence>
<gene>
    <name evidence="15" type="ORF">IZO911_LOCUS26044</name>
    <name evidence="16" type="ORF">KXQ929_LOCUS15427</name>
</gene>
<keyword evidence="10" id="KW-0472">Membrane</keyword>
<dbReference type="PANTHER" id="PTHR48438:SF1">
    <property type="entry name" value="ALPHA-(1,3)-FUCOSYLTRANSFERASE C-RELATED"/>
    <property type="match status" value="1"/>
</dbReference>
<proteinExistence type="inferred from homology"/>
<keyword evidence="9 12" id="KW-0333">Golgi apparatus</keyword>
<dbReference type="FunFam" id="3.40.50.11660:FF:000002">
    <property type="entry name" value="Alpha-(1,3)-fucosyltransferase"/>
    <property type="match status" value="1"/>
</dbReference>
<name>A0A814T2Y6_9BILA</name>
<evidence type="ECO:0000256" key="10">
    <source>
        <dbReference type="ARBA" id="ARBA00023136"/>
    </source>
</evidence>
<dbReference type="EMBL" id="CAJNOE010000334">
    <property type="protein sequence ID" value="CAF1155964.1"/>
    <property type="molecule type" value="Genomic_DNA"/>
</dbReference>
<evidence type="ECO:0000313" key="15">
    <source>
        <dbReference type="EMBL" id="CAF1155964.1"/>
    </source>
</evidence>
<reference evidence="15" key="1">
    <citation type="submission" date="2021-02" db="EMBL/GenBank/DDBJ databases">
        <authorList>
            <person name="Nowell W R."/>
        </authorList>
    </citation>
    <scope>NUCLEOTIDE SEQUENCE</scope>
</reference>
<evidence type="ECO:0000313" key="17">
    <source>
        <dbReference type="Proteomes" id="UP000663860"/>
    </source>
</evidence>
<dbReference type="Pfam" id="PF17039">
    <property type="entry name" value="Glyco_tran_10_N"/>
    <property type="match status" value="1"/>
</dbReference>
<feature type="domain" description="Fucosyltransferase N-terminal" evidence="14">
    <location>
        <begin position="84"/>
        <end position="183"/>
    </location>
</feature>
<evidence type="ECO:0000256" key="9">
    <source>
        <dbReference type="ARBA" id="ARBA00023034"/>
    </source>
</evidence>
<evidence type="ECO:0000256" key="11">
    <source>
        <dbReference type="ARBA" id="ARBA00023180"/>
    </source>
</evidence>
<dbReference type="GO" id="GO:0000139">
    <property type="term" value="C:Golgi membrane"/>
    <property type="evidence" value="ECO:0007669"/>
    <property type="project" value="UniProtKB-SubCell"/>
</dbReference>
<keyword evidence="7" id="KW-0735">Signal-anchor</keyword>
<evidence type="ECO:0000256" key="12">
    <source>
        <dbReference type="RuleBase" id="RU003832"/>
    </source>
</evidence>
<dbReference type="Pfam" id="PF00852">
    <property type="entry name" value="Glyco_transf_10"/>
    <property type="match status" value="1"/>
</dbReference>
<dbReference type="Proteomes" id="UP000663860">
    <property type="component" value="Unassembled WGS sequence"/>
</dbReference>
<sequence>MIISWLIPFVFFDFNQKEDDLMKYYETFSDDHIYPPPWYMSNWTITDYFIRKENFKKLEDQDAIDKQQKIIIEDRNKFKKLNYTILEYTTVFDRPKFCGKTQDFIFGKQCPYKNCRYTCNRKWSNIADVLLMHRSDIKFDQLPKQRNSNQIWLFWHDEPGGVSKQAISYQFNWTISYRLNAEASIGAYGLTVLRNKPLSSKEFNSYINEQFRNRQPNAIWFVSNCQPKARLNFYLKFRLYYPLIKIYGQCVSKNNSNQCHRNSQCEISELTKNKFYFAFESQSCRDYVTEKFWRSLAFGIIPIVFGPRDKQSLERIAPPNSFIYTDDFTSMYDLAEYLNEIDRNQTLFREFHRWRQFYEIYYQPDDIEQYRFCELCYRLNTNHQRIYYQNINEFFLEDC</sequence>
<keyword evidence="8" id="KW-1133">Transmembrane helix</keyword>
<dbReference type="Gene3D" id="3.40.50.11660">
    <property type="entry name" value="Glycosyl transferase family 10, C-terminal domain"/>
    <property type="match status" value="1"/>
</dbReference>
<keyword evidence="5 12" id="KW-0808">Transferase</keyword>
<evidence type="ECO:0000259" key="13">
    <source>
        <dbReference type="Pfam" id="PF00852"/>
    </source>
</evidence>
<dbReference type="GO" id="GO:0032580">
    <property type="term" value="C:Golgi cisterna membrane"/>
    <property type="evidence" value="ECO:0007669"/>
    <property type="project" value="UniProtKB-SubCell"/>
</dbReference>
<evidence type="ECO:0000256" key="5">
    <source>
        <dbReference type="ARBA" id="ARBA00022679"/>
    </source>
</evidence>
<accession>A0A814T2Y6</accession>
<organism evidence="15 17">
    <name type="scientific">Adineta steineri</name>
    <dbReference type="NCBI Taxonomy" id="433720"/>
    <lineage>
        <taxon>Eukaryota</taxon>
        <taxon>Metazoa</taxon>
        <taxon>Spiralia</taxon>
        <taxon>Gnathifera</taxon>
        <taxon>Rotifera</taxon>
        <taxon>Eurotatoria</taxon>
        <taxon>Bdelloidea</taxon>
        <taxon>Adinetida</taxon>
        <taxon>Adinetidae</taxon>
        <taxon>Adineta</taxon>
    </lineage>
</organism>
<dbReference type="GO" id="GO:0008417">
    <property type="term" value="F:fucosyltransferase activity"/>
    <property type="evidence" value="ECO:0007669"/>
    <property type="project" value="InterPro"/>
</dbReference>
<evidence type="ECO:0000256" key="8">
    <source>
        <dbReference type="ARBA" id="ARBA00022989"/>
    </source>
</evidence>
<dbReference type="EC" id="2.4.1.-" evidence="12"/>
<comment type="subcellular location">
    <subcellularLocation>
        <location evidence="1">Golgi apparatus membrane</location>
        <topology evidence="1">Single-pass type II membrane protein</topology>
    </subcellularLocation>
    <subcellularLocation>
        <location evidence="12">Golgi apparatus</location>
        <location evidence="12">Golgi stack membrane</location>
        <topology evidence="12">Single-pass type II membrane protein</topology>
    </subcellularLocation>
</comment>
<dbReference type="UniPathway" id="UPA00378"/>
<evidence type="ECO:0000256" key="1">
    <source>
        <dbReference type="ARBA" id="ARBA00004323"/>
    </source>
</evidence>
<evidence type="ECO:0000256" key="7">
    <source>
        <dbReference type="ARBA" id="ARBA00022968"/>
    </source>
</evidence>
<comment type="caution">
    <text evidence="15">The sequence shown here is derived from an EMBL/GenBank/DDBJ whole genome shotgun (WGS) entry which is preliminary data.</text>
</comment>
<evidence type="ECO:0000256" key="6">
    <source>
        <dbReference type="ARBA" id="ARBA00022692"/>
    </source>
</evidence>
<dbReference type="PANTHER" id="PTHR48438">
    <property type="entry name" value="ALPHA-(1,3)-FUCOSYLTRANSFERASE C-RELATED"/>
    <property type="match status" value="1"/>
</dbReference>
<comment type="pathway">
    <text evidence="2">Protein modification; protein glycosylation.</text>
</comment>
<dbReference type="InterPro" id="IPR055270">
    <property type="entry name" value="Glyco_tran_10_C"/>
</dbReference>
<dbReference type="InterPro" id="IPR001503">
    <property type="entry name" value="Glyco_trans_10"/>
</dbReference>
<keyword evidence="6 12" id="KW-0812">Transmembrane</keyword>
<dbReference type="SUPFAM" id="SSF53756">
    <property type="entry name" value="UDP-Glycosyltransferase/glycogen phosphorylase"/>
    <property type="match status" value="1"/>
</dbReference>
<keyword evidence="4 12" id="KW-0328">Glycosyltransferase</keyword>
<dbReference type="EMBL" id="CAJOBB010000895">
    <property type="protein sequence ID" value="CAF3772108.1"/>
    <property type="molecule type" value="Genomic_DNA"/>
</dbReference>
<evidence type="ECO:0000256" key="4">
    <source>
        <dbReference type="ARBA" id="ARBA00022676"/>
    </source>
</evidence>
<dbReference type="InterPro" id="IPR031481">
    <property type="entry name" value="Glyco_tran_10_N"/>
</dbReference>
<comment type="similarity">
    <text evidence="3 12">Belongs to the glycosyltransferase 10 family.</text>
</comment>
<dbReference type="InterPro" id="IPR038577">
    <property type="entry name" value="GT10-like_C_sf"/>
</dbReference>